<dbReference type="HOGENOM" id="CLU_238831_0_0_1"/>
<evidence type="ECO:0000256" key="2">
    <source>
        <dbReference type="ARBA" id="ARBA00022692"/>
    </source>
</evidence>
<dbReference type="OrthoDB" id="2162691at2759"/>
<dbReference type="GO" id="GO:0032934">
    <property type="term" value="F:sterol binding"/>
    <property type="evidence" value="ECO:0007669"/>
    <property type="project" value="TreeGrafter"/>
</dbReference>
<dbReference type="InterPro" id="IPR004182">
    <property type="entry name" value="GRAM"/>
</dbReference>
<keyword evidence="5" id="KW-0175">Coiled coil</keyword>
<dbReference type="eggNOG" id="KOG1032">
    <property type="taxonomic scope" value="Eukaryota"/>
</dbReference>
<feature type="compositionally biased region" description="Polar residues" evidence="6">
    <location>
        <begin position="886"/>
        <end position="901"/>
    </location>
</feature>
<accession>Q22US2</accession>
<feature type="transmembrane region" description="Helical" evidence="7">
    <location>
        <begin position="242"/>
        <end position="264"/>
    </location>
</feature>
<dbReference type="GO" id="GO:0140268">
    <property type="term" value="C:endoplasmic reticulum-plasma membrane contact site"/>
    <property type="evidence" value="ECO:0007669"/>
    <property type="project" value="TreeGrafter"/>
</dbReference>
<evidence type="ECO:0000256" key="3">
    <source>
        <dbReference type="ARBA" id="ARBA00022989"/>
    </source>
</evidence>
<sequence length="1781" mass="209903">MEYQDDIQRYQIPRQLLSLDMITNIQKRLRDYKVSIEYIVQFVVKSQKHFENHLNAIKDMADSFSLNPNQKHIMNANSNFGRYSLNNQPVFSQIVNIFKEAIFEILELNPAFSKDSTEFVEQMNKELDEVQLNYCKIAKESILIYKEHEKEFYNQFKNYKQQSKETLKKIEEYNNCLNDPKLHYNPKEKQLKWEKLEKEYSLLGQKENIFFDTLELIQTNKKALGINLQELMQKNQKGLVEIIRIFILYVMKSSTSFVLFFFFYSNYLHKQLEKNSKFQWSPEIIPPPLSYSSKSQPFDSQNKFPNFLYTNYNLTDHQLVEFSDYAKIYIHDIEKQSSARQNEVVLSLKFLESLRDYLEGCAKGLKELQAKFDTKTKQNIAQLMGKEVSLQINILQNNIEIASSQITKHSKIVNAQYEKIKTHLQSLKECHQRVFTGLNKSLFDHNRIRDEFKIVLLYQSQYQYQSAYNTVPSQRNYQPPQYINDHYRMSPQSSINSQNQMSQPNFQIIKKKIVDHLPVLQECIIFFLNDYEKTNIKELSAIREGLKKLVVQIENSCKEMVDEVEKQEQNKRNLENGHLIGNSGYQTSIQNKVDESSIQMFVQELLRKDEVYKILYSDMDQDVQNLQVDFSRQTYFNHNLIDNLEPPSRYNQISKFTRRQSLFDTQEDEENENFLSFQSNSEEEKTAKNDNLEEIGYQTYGDNLIQNQNGNHLQNNSQQQNQQFRKLTSQDSLQLNKTPSQARKQELQQHEEFIKKRIQWIEGEELKHHFSCAFAQSINLQGRIYITNKRLIFQSYFNGNTIFFNETILEIPKGDILQIHKKKNMLLFDNAIQIDVVKGSLLFTQFIYRDDAYNAIQKVLQPVNMVSQASPQRGIQNQEEKKQYVYQTPSKSVKSKSQTSIQEDRDEPSNEKIQQQKIQRKQNIESIIKQNETFKFELCDVILKGENITIRDVFQACLGDFQYQNPSTNTVYDNFFYYYIENVMKCWNIQIEKWSPPPPQYFQQQNYPFSEENEKKKEKVQDWIEISQRQVTYDKTIPLSGMPFLPKFCKVSEKQKIIFISPDELIFELEAYSSGAPMTDTFYHFIRNTFVQLTPDTVSYKVQMDVRFLKSNWFSGTIDSQSQKEGVKSTQEIYKSFQERLTQFLQDKNEKRRNLIAKSDANDDSDKKSTLSIKKKSAAQDFSHQIRVRQQQVLDSIDPYDKYKHDIIDLKFSDPVNGLKVNEVFKIIFDDTISYQGFSDVYEYLKIKKFNDKNYQATKFLPPVPSFIHEVSSSEEEILQKIINSPHYSEREIKFTHPLPPSNIPFMPKECQVKEVLKAYYVSDQMLILNIEAFTSGIPKGDSFSVRVRYQFEQIDPFTVQLQQKSYLHFMQSTFLQGQIESNTIEQQRISAKVIIPFFEQIVSQYISNKQQVNLSKQIASQNSSPIKQSDTQKKESLKAEIENRKRRILSSIEPNEKYKHKLIDYTFNYQNQAINLQQVFNFFFSDSLKFKEYSDFQEYIKRGKMGDYDYQSTLFSPPIPKYFQFKSQRLDEDLIASPDYSEREVRLTHPLPPSNIPFMPKTCQVREVTRVYWVSNDTIVVNLEAFTSGIPKGDSFTVRVRSIFKQIDEENIHFSQYSYVHFLESTFLQGKIENGTIEQSHIAVKNCVLPAYQEAFQMYVQEYLSNYQIDFFQTGLNFKQIKSDNIKIQSIDLQDDLNEIYSQTDAGSIVLRSPTFRRNTSQSSRKNSKKLNKPISTANQNDQITQLNKNISDMNDKIKIIIVGFVLIYLSTLLFILILK</sequence>
<evidence type="ECO:0000256" key="7">
    <source>
        <dbReference type="SAM" id="Phobius"/>
    </source>
</evidence>
<comment type="subcellular location">
    <subcellularLocation>
        <location evidence="1">Membrane</location>
        <topology evidence="1">Single-pass membrane protein</topology>
    </subcellularLocation>
</comment>
<dbReference type="KEGG" id="tet:TTHERM_00848070"/>
<dbReference type="InParanoid" id="Q22US2"/>
<dbReference type="PANTHER" id="PTHR23319:SF4">
    <property type="entry name" value="GRAM DOMAIN CONTAINING 1B, ISOFORM E"/>
    <property type="match status" value="1"/>
</dbReference>
<dbReference type="Gene3D" id="2.30.29.30">
    <property type="entry name" value="Pleckstrin-homology domain (PH domain)/Phosphotyrosine-binding domain (PTB)"/>
    <property type="match status" value="1"/>
</dbReference>
<evidence type="ECO:0000256" key="4">
    <source>
        <dbReference type="ARBA" id="ARBA00023136"/>
    </source>
</evidence>
<feature type="domain" description="VASt" evidence="8">
    <location>
        <begin position="1205"/>
        <end position="1407"/>
    </location>
</feature>
<reference evidence="10" key="1">
    <citation type="journal article" date="2006" name="PLoS Biol.">
        <title>Macronuclear genome sequence of the ciliate Tetrahymena thermophila, a model eukaryote.</title>
        <authorList>
            <person name="Eisen J.A."/>
            <person name="Coyne R.S."/>
            <person name="Wu M."/>
            <person name="Wu D."/>
            <person name="Thiagarajan M."/>
            <person name="Wortman J.R."/>
            <person name="Badger J.H."/>
            <person name="Ren Q."/>
            <person name="Amedeo P."/>
            <person name="Jones K.M."/>
            <person name="Tallon L.J."/>
            <person name="Delcher A.L."/>
            <person name="Salzberg S.L."/>
            <person name="Silva J.C."/>
            <person name="Haas B.J."/>
            <person name="Majoros W.H."/>
            <person name="Farzad M."/>
            <person name="Carlton J.M."/>
            <person name="Smith R.K. Jr."/>
            <person name="Garg J."/>
            <person name="Pearlman R.E."/>
            <person name="Karrer K.M."/>
            <person name="Sun L."/>
            <person name="Manning G."/>
            <person name="Elde N.C."/>
            <person name="Turkewitz A.P."/>
            <person name="Asai D.J."/>
            <person name="Wilkes D.E."/>
            <person name="Wang Y."/>
            <person name="Cai H."/>
            <person name="Collins K."/>
            <person name="Stewart B.A."/>
            <person name="Lee S.R."/>
            <person name="Wilamowska K."/>
            <person name="Weinberg Z."/>
            <person name="Ruzzo W.L."/>
            <person name="Wloga D."/>
            <person name="Gaertig J."/>
            <person name="Frankel J."/>
            <person name="Tsao C.-C."/>
            <person name="Gorovsky M.A."/>
            <person name="Keeling P.J."/>
            <person name="Waller R.F."/>
            <person name="Patron N.J."/>
            <person name="Cherry J.M."/>
            <person name="Stover N.A."/>
            <person name="Krieger C.J."/>
            <person name="del Toro C."/>
            <person name="Ryder H.F."/>
            <person name="Williamson S.C."/>
            <person name="Barbeau R.A."/>
            <person name="Hamilton E.P."/>
            <person name="Orias E."/>
        </authorList>
    </citation>
    <scope>NUCLEOTIDE SEQUENCE [LARGE SCALE GENOMIC DNA]</scope>
    <source>
        <strain evidence="10">SB210</strain>
    </source>
</reference>
<keyword evidence="2 7" id="KW-0812">Transmembrane</keyword>
<dbReference type="GeneID" id="7840333"/>
<dbReference type="GO" id="GO:0005789">
    <property type="term" value="C:endoplasmic reticulum membrane"/>
    <property type="evidence" value="ECO:0007669"/>
    <property type="project" value="TreeGrafter"/>
</dbReference>
<keyword evidence="10" id="KW-1185">Reference proteome</keyword>
<evidence type="ECO:0000313" key="9">
    <source>
        <dbReference type="EMBL" id="EAR89054.2"/>
    </source>
</evidence>
<dbReference type="PROSITE" id="PS51778">
    <property type="entry name" value="VAST"/>
    <property type="match status" value="3"/>
</dbReference>
<dbReference type="InterPro" id="IPR051482">
    <property type="entry name" value="Cholesterol_transport"/>
</dbReference>
<dbReference type="InterPro" id="IPR011993">
    <property type="entry name" value="PH-like_dom_sf"/>
</dbReference>
<evidence type="ECO:0000256" key="5">
    <source>
        <dbReference type="SAM" id="Coils"/>
    </source>
</evidence>
<evidence type="ECO:0000256" key="1">
    <source>
        <dbReference type="ARBA" id="ARBA00004167"/>
    </source>
</evidence>
<keyword evidence="4 7" id="KW-0472">Membrane</keyword>
<dbReference type="Pfam" id="PF16016">
    <property type="entry name" value="VASt"/>
    <property type="match status" value="3"/>
</dbReference>
<dbReference type="Proteomes" id="UP000009168">
    <property type="component" value="Unassembled WGS sequence"/>
</dbReference>
<feature type="domain" description="VASt" evidence="8">
    <location>
        <begin position="1459"/>
        <end position="1669"/>
    </location>
</feature>
<feature type="domain" description="VASt" evidence="8">
    <location>
        <begin position="945"/>
        <end position="1149"/>
    </location>
</feature>
<dbReference type="GO" id="GO:0032366">
    <property type="term" value="P:intracellular sterol transport"/>
    <property type="evidence" value="ECO:0007669"/>
    <property type="project" value="TreeGrafter"/>
</dbReference>
<dbReference type="Pfam" id="PF02893">
    <property type="entry name" value="GRAM"/>
    <property type="match status" value="1"/>
</dbReference>
<feature type="coiled-coil region" evidence="5">
    <location>
        <begin position="550"/>
        <end position="577"/>
    </location>
</feature>
<evidence type="ECO:0000259" key="8">
    <source>
        <dbReference type="PROSITE" id="PS51778"/>
    </source>
</evidence>
<feature type="region of interest" description="Disordered" evidence="6">
    <location>
        <begin position="664"/>
        <end position="686"/>
    </location>
</feature>
<dbReference type="GO" id="GO:0120015">
    <property type="term" value="F:sterol transfer activity"/>
    <property type="evidence" value="ECO:0007669"/>
    <property type="project" value="TreeGrafter"/>
</dbReference>
<dbReference type="GO" id="GO:0005886">
    <property type="term" value="C:plasma membrane"/>
    <property type="evidence" value="ECO:0007669"/>
    <property type="project" value="TreeGrafter"/>
</dbReference>
<feature type="transmembrane region" description="Helical" evidence="7">
    <location>
        <begin position="1761"/>
        <end position="1780"/>
    </location>
</feature>
<dbReference type="PANTHER" id="PTHR23319">
    <property type="entry name" value="GRAM DOMAIN CONTAINING 1B, ISOFORM E"/>
    <property type="match status" value="1"/>
</dbReference>
<dbReference type="EMBL" id="GG662825">
    <property type="protein sequence ID" value="EAR89054.2"/>
    <property type="molecule type" value="Genomic_DNA"/>
</dbReference>
<evidence type="ECO:0000256" key="6">
    <source>
        <dbReference type="SAM" id="MobiDB-lite"/>
    </source>
</evidence>
<feature type="region of interest" description="Disordered" evidence="6">
    <location>
        <begin position="886"/>
        <end position="917"/>
    </location>
</feature>
<organism evidence="9 10">
    <name type="scientific">Tetrahymena thermophila (strain SB210)</name>
    <dbReference type="NCBI Taxonomy" id="312017"/>
    <lineage>
        <taxon>Eukaryota</taxon>
        <taxon>Sar</taxon>
        <taxon>Alveolata</taxon>
        <taxon>Ciliophora</taxon>
        <taxon>Intramacronucleata</taxon>
        <taxon>Oligohymenophorea</taxon>
        <taxon>Hymenostomatida</taxon>
        <taxon>Tetrahymenina</taxon>
        <taxon>Tetrahymenidae</taxon>
        <taxon>Tetrahymena</taxon>
    </lineage>
</organism>
<name>Q22US2_TETTS</name>
<dbReference type="InterPro" id="IPR031968">
    <property type="entry name" value="VASt"/>
</dbReference>
<gene>
    <name evidence="9" type="ORF">TTHERM_00848070</name>
</gene>
<dbReference type="RefSeq" id="XP_001009299.2">
    <property type="nucleotide sequence ID" value="XM_001009299.3"/>
</dbReference>
<keyword evidence="3 7" id="KW-1133">Transmembrane helix</keyword>
<evidence type="ECO:0000313" key="10">
    <source>
        <dbReference type="Proteomes" id="UP000009168"/>
    </source>
</evidence>
<dbReference type="STRING" id="312017.Q22US2"/>
<protein>
    <submittedName>
        <fullName evidence="9">GRAM domain protein</fullName>
    </submittedName>
</protein>
<proteinExistence type="predicted"/>